<dbReference type="AlphaFoldDB" id="A0A673FRT7"/>
<name>A0A673FRT7_9TELE</name>
<reference evidence="1" key="2">
    <citation type="submission" date="2025-09" db="UniProtKB">
        <authorList>
            <consortium name="Ensembl"/>
        </authorList>
    </citation>
    <scope>IDENTIFICATION</scope>
</reference>
<dbReference type="Ensembl" id="ENSSRHT00000005858.1">
    <property type="protein sequence ID" value="ENSSRHP00000005653.1"/>
    <property type="gene ID" value="ENSSRHG00000003539.1"/>
</dbReference>
<sequence length="148" mass="16740">MEANLNTRFLIIVANLYVSGSHHSHQRPRSPDLNHQITNHSHLLQLIKLPFICSHSTLLPRPVYRPHLNKARLSALILTVLAYLRHSCHSMVAFLISLLSGKALLRARAIRNAQSTIINSYKAFSNHFKEVFGSSRWGMDGLSIELPL</sequence>
<evidence type="ECO:0000313" key="2">
    <source>
        <dbReference type="Proteomes" id="UP000472270"/>
    </source>
</evidence>
<organism evidence="1 2">
    <name type="scientific">Sinocyclocheilus rhinocerous</name>
    <dbReference type="NCBI Taxonomy" id="307959"/>
    <lineage>
        <taxon>Eukaryota</taxon>
        <taxon>Metazoa</taxon>
        <taxon>Chordata</taxon>
        <taxon>Craniata</taxon>
        <taxon>Vertebrata</taxon>
        <taxon>Euteleostomi</taxon>
        <taxon>Actinopterygii</taxon>
        <taxon>Neopterygii</taxon>
        <taxon>Teleostei</taxon>
        <taxon>Ostariophysi</taxon>
        <taxon>Cypriniformes</taxon>
        <taxon>Cyprinidae</taxon>
        <taxon>Cyprininae</taxon>
        <taxon>Sinocyclocheilus</taxon>
    </lineage>
</organism>
<dbReference type="Proteomes" id="UP000472270">
    <property type="component" value="Unassembled WGS sequence"/>
</dbReference>
<proteinExistence type="predicted"/>
<keyword evidence="2" id="KW-1185">Reference proteome</keyword>
<protein>
    <submittedName>
        <fullName evidence="1">Uncharacterized protein</fullName>
    </submittedName>
</protein>
<accession>A0A673FRT7</accession>
<reference evidence="1" key="1">
    <citation type="submission" date="2025-08" db="UniProtKB">
        <authorList>
            <consortium name="Ensembl"/>
        </authorList>
    </citation>
    <scope>IDENTIFICATION</scope>
</reference>
<evidence type="ECO:0000313" key="1">
    <source>
        <dbReference type="Ensembl" id="ENSSRHP00000005653.1"/>
    </source>
</evidence>